<dbReference type="Pfam" id="PF20060">
    <property type="entry name" value="DUF6459"/>
    <property type="match status" value="1"/>
</dbReference>
<dbReference type="AlphaFoldDB" id="A0A3S4SR77"/>
<reference evidence="2 3" key="1">
    <citation type="submission" date="2018-12" db="EMBL/GenBank/DDBJ databases">
        <authorList>
            <consortium name="Pathogen Informatics"/>
        </authorList>
    </citation>
    <scope>NUCLEOTIDE SEQUENCE [LARGE SCALE GENOMIC DNA]</scope>
    <source>
        <strain evidence="2 3">NCTC11923</strain>
    </source>
</reference>
<proteinExistence type="predicted"/>
<feature type="region of interest" description="Disordered" evidence="1">
    <location>
        <begin position="1"/>
        <end position="118"/>
    </location>
</feature>
<accession>A0A3S4SR77</accession>
<keyword evidence="3" id="KW-1185">Reference proteome</keyword>
<dbReference type="InterPro" id="IPR045596">
    <property type="entry name" value="DUF6459"/>
</dbReference>
<gene>
    <name evidence="2" type="ORF">NCTC11923_02508</name>
</gene>
<organism evidence="2 3">
    <name type="scientific">Actinomyces slackii</name>
    <dbReference type="NCBI Taxonomy" id="52774"/>
    <lineage>
        <taxon>Bacteria</taxon>
        <taxon>Bacillati</taxon>
        <taxon>Actinomycetota</taxon>
        <taxon>Actinomycetes</taxon>
        <taxon>Actinomycetales</taxon>
        <taxon>Actinomycetaceae</taxon>
        <taxon>Actinomyces</taxon>
    </lineage>
</organism>
<evidence type="ECO:0000313" key="2">
    <source>
        <dbReference type="EMBL" id="VEG75830.1"/>
    </source>
</evidence>
<dbReference type="RefSeq" id="WP_084500545.1">
    <property type="nucleotide sequence ID" value="NZ_LR134363.1"/>
</dbReference>
<sequence length="221" mass="22930">MTTLADPAASRPRTARRPSATTHPSPSRPSPAGPAGRGRRAGGRPVDRRTATAASRPAGQDDDRLHFTPGLAAPGAPPRRTAADTAHGATRRAPARASSGSPQATTAPAPREGSDPARSAGTIVLAAAEVLIGLRPVDHLTRWTTPALFEALSRRAGLAARILGPGPRGSRPRMRKVRAEPTLSGAYEATVLMEAGGRIRAAAARLEQVRGRWVLASLDIA</sequence>
<evidence type="ECO:0000313" key="3">
    <source>
        <dbReference type="Proteomes" id="UP000276899"/>
    </source>
</evidence>
<feature type="compositionally biased region" description="Low complexity" evidence="1">
    <location>
        <begin position="68"/>
        <end position="86"/>
    </location>
</feature>
<name>A0A3S4SR77_9ACTO</name>
<feature type="compositionally biased region" description="Low complexity" evidence="1">
    <location>
        <begin position="7"/>
        <end position="25"/>
    </location>
</feature>
<dbReference type="EMBL" id="LR134363">
    <property type="protein sequence ID" value="VEG75830.1"/>
    <property type="molecule type" value="Genomic_DNA"/>
</dbReference>
<dbReference type="Proteomes" id="UP000276899">
    <property type="component" value="Chromosome"/>
</dbReference>
<dbReference type="KEGG" id="asla:NCTC11923_02508"/>
<dbReference type="STRING" id="1278298.GCA_000428685_00952"/>
<protein>
    <submittedName>
        <fullName evidence="2">Uncharacterized protein</fullName>
    </submittedName>
</protein>
<evidence type="ECO:0000256" key="1">
    <source>
        <dbReference type="SAM" id="MobiDB-lite"/>
    </source>
</evidence>